<protein>
    <submittedName>
        <fullName evidence="4">Surfactin synthase thioesterase subunit</fullName>
    </submittedName>
</protein>
<evidence type="ECO:0000256" key="2">
    <source>
        <dbReference type="ARBA" id="ARBA00022801"/>
    </source>
</evidence>
<accession>A0A7W7HW15</accession>
<feature type="domain" description="Thioesterase TesA-like" evidence="3">
    <location>
        <begin position="24"/>
        <end position="246"/>
    </location>
</feature>
<reference evidence="4 5" key="1">
    <citation type="submission" date="2020-08" db="EMBL/GenBank/DDBJ databases">
        <title>Sequencing the genomes of 1000 actinobacteria strains.</title>
        <authorList>
            <person name="Klenk H.-P."/>
        </authorList>
    </citation>
    <scope>NUCLEOTIDE SEQUENCE [LARGE SCALE GENOMIC DNA]</scope>
    <source>
        <strain evidence="4 5">DSM 43149</strain>
    </source>
</reference>
<sequence>MDTSARNPWIVGRHSAGPAGLRLICVPQAGAGAGAFAGWRRHLPAGVELAPVELPGRGTRQDEPLPPEVATLADDLFQGLRPELSMPYVLVGHSLGGSLAYEVARRVEAHGLRAPLALVVSGSRAPHVASLRTMSDKDEPALRGWLTANGGLPAELLDYPSFLETILQAVRADLRYAESYLVTDPPALRCPLHVFGGLDDDITPPDQLGHWRRCAAGAFSVTTMRGGHSFPHADPGAMLAAIRGLLPGVLPTDRR</sequence>
<organism evidence="4 5">
    <name type="scientific">Actinoplanes digitatis</name>
    <dbReference type="NCBI Taxonomy" id="1868"/>
    <lineage>
        <taxon>Bacteria</taxon>
        <taxon>Bacillati</taxon>
        <taxon>Actinomycetota</taxon>
        <taxon>Actinomycetes</taxon>
        <taxon>Micromonosporales</taxon>
        <taxon>Micromonosporaceae</taxon>
        <taxon>Actinoplanes</taxon>
    </lineage>
</organism>
<comment type="similarity">
    <text evidence="1">Belongs to the thioesterase family.</text>
</comment>
<dbReference type="SUPFAM" id="SSF53474">
    <property type="entry name" value="alpha/beta-Hydrolases"/>
    <property type="match status" value="1"/>
</dbReference>
<name>A0A7W7HW15_9ACTN</name>
<evidence type="ECO:0000259" key="3">
    <source>
        <dbReference type="SMART" id="SM00824"/>
    </source>
</evidence>
<dbReference type="InterPro" id="IPR012223">
    <property type="entry name" value="TEII"/>
</dbReference>
<dbReference type="InterPro" id="IPR001031">
    <property type="entry name" value="Thioesterase"/>
</dbReference>
<dbReference type="Pfam" id="PF00975">
    <property type="entry name" value="Thioesterase"/>
    <property type="match status" value="1"/>
</dbReference>
<dbReference type="InterPro" id="IPR029058">
    <property type="entry name" value="AB_hydrolase_fold"/>
</dbReference>
<dbReference type="AlphaFoldDB" id="A0A7W7HW15"/>
<keyword evidence="5" id="KW-1185">Reference proteome</keyword>
<dbReference type="InterPro" id="IPR020802">
    <property type="entry name" value="TesA-like"/>
</dbReference>
<dbReference type="RefSeq" id="WP_184992531.1">
    <property type="nucleotide sequence ID" value="NZ_BOMK01000002.1"/>
</dbReference>
<dbReference type="GO" id="GO:0008610">
    <property type="term" value="P:lipid biosynthetic process"/>
    <property type="evidence" value="ECO:0007669"/>
    <property type="project" value="TreeGrafter"/>
</dbReference>
<dbReference type="PANTHER" id="PTHR11487">
    <property type="entry name" value="THIOESTERASE"/>
    <property type="match status" value="1"/>
</dbReference>
<evidence type="ECO:0000256" key="1">
    <source>
        <dbReference type="ARBA" id="ARBA00007169"/>
    </source>
</evidence>
<evidence type="ECO:0000313" key="4">
    <source>
        <dbReference type="EMBL" id="MBB4761848.1"/>
    </source>
</evidence>
<proteinExistence type="inferred from homology"/>
<evidence type="ECO:0000313" key="5">
    <source>
        <dbReference type="Proteomes" id="UP000578112"/>
    </source>
</evidence>
<dbReference type="Gene3D" id="3.40.50.1820">
    <property type="entry name" value="alpha/beta hydrolase"/>
    <property type="match status" value="1"/>
</dbReference>
<comment type="caution">
    <text evidence="4">The sequence shown here is derived from an EMBL/GenBank/DDBJ whole genome shotgun (WGS) entry which is preliminary data.</text>
</comment>
<dbReference type="Proteomes" id="UP000578112">
    <property type="component" value="Unassembled WGS sequence"/>
</dbReference>
<dbReference type="GO" id="GO:0016787">
    <property type="term" value="F:hydrolase activity"/>
    <property type="evidence" value="ECO:0007669"/>
    <property type="project" value="UniProtKB-KW"/>
</dbReference>
<keyword evidence="2" id="KW-0378">Hydrolase</keyword>
<dbReference type="SMART" id="SM00824">
    <property type="entry name" value="PKS_TE"/>
    <property type="match status" value="1"/>
</dbReference>
<gene>
    <name evidence="4" type="ORF">BJ971_002404</name>
</gene>
<dbReference type="PANTHER" id="PTHR11487:SF0">
    <property type="entry name" value="S-ACYL FATTY ACID SYNTHASE THIOESTERASE, MEDIUM CHAIN"/>
    <property type="match status" value="1"/>
</dbReference>
<dbReference type="EMBL" id="JACHNH010000001">
    <property type="protein sequence ID" value="MBB4761848.1"/>
    <property type="molecule type" value="Genomic_DNA"/>
</dbReference>